<keyword evidence="7" id="KW-1185">Reference proteome</keyword>
<dbReference type="EMBL" id="CP003257">
    <property type="protein sequence ID" value="AEX85029.1"/>
    <property type="molecule type" value="Genomic_DNA"/>
</dbReference>
<keyword evidence="2" id="KW-0479">Metal-binding</keyword>
<dbReference type="PANTHER" id="PTHR24960">
    <property type="entry name" value="PHOTOSYSTEM I IRON-SULFUR CENTER-RELATED"/>
    <property type="match status" value="1"/>
</dbReference>
<proteinExistence type="predicted"/>
<reference evidence="7" key="2">
    <citation type="submission" date="2012-01" db="EMBL/GenBank/DDBJ databases">
        <title>Complete sequence of chromosome of Marinitoga piezophila KA3.</title>
        <authorList>
            <person name="Lucas S."/>
            <person name="Han J."/>
            <person name="Lapidus A."/>
            <person name="Cheng J.-F."/>
            <person name="Goodwin L."/>
            <person name="Pitluck S."/>
            <person name="Peters L."/>
            <person name="Mikhailova N."/>
            <person name="Teshima H."/>
            <person name="Detter J.C."/>
            <person name="Han C."/>
            <person name="Tapia R."/>
            <person name="Land M."/>
            <person name="Hauser L."/>
            <person name="Kyrpides N."/>
            <person name="Ivanova N."/>
            <person name="Pagani I."/>
            <person name="Jebbar M."/>
            <person name="Vannier P."/>
            <person name="Oger P."/>
            <person name="Cario A."/>
            <person name="Bartlett D."/>
            <person name="Noll K.M."/>
            <person name="Woyke T."/>
        </authorList>
    </citation>
    <scope>NUCLEOTIDE SEQUENCE [LARGE SCALE GENOMIC DNA]</scope>
    <source>
        <strain evidence="7">DSM 14283 / JCM 11233 / KA3</strain>
    </source>
</reference>
<evidence type="ECO:0000256" key="2">
    <source>
        <dbReference type="ARBA" id="ARBA00022723"/>
    </source>
</evidence>
<dbReference type="HOGENOM" id="CLU_046240_0_0_0"/>
<dbReference type="InterPro" id="IPR050157">
    <property type="entry name" value="PSI_iron-sulfur_center"/>
</dbReference>
<dbReference type="Proteomes" id="UP000007161">
    <property type="component" value="Chromosome"/>
</dbReference>
<gene>
    <name evidence="6" type="ordered locus">Marpi_0588</name>
</gene>
<dbReference type="STRING" id="443254.Marpi_0588"/>
<feature type="domain" description="4Fe-4S ferredoxin-type" evidence="5">
    <location>
        <begin position="186"/>
        <end position="215"/>
    </location>
</feature>
<feature type="domain" description="4Fe-4S ferredoxin-type" evidence="5">
    <location>
        <begin position="216"/>
        <end position="245"/>
    </location>
</feature>
<organism evidence="6 7">
    <name type="scientific">Marinitoga piezophila (strain DSM 14283 / JCM 11233 / KA3)</name>
    <dbReference type="NCBI Taxonomy" id="443254"/>
    <lineage>
        <taxon>Bacteria</taxon>
        <taxon>Thermotogati</taxon>
        <taxon>Thermotogota</taxon>
        <taxon>Thermotogae</taxon>
        <taxon>Petrotogales</taxon>
        <taxon>Petrotogaceae</taxon>
        <taxon>Marinitoga</taxon>
    </lineage>
</organism>
<dbReference type="PANTHER" id="PTHR24960:SF83">
    <property type="entry name" value="4FE-4S FERREDOXIN-TYPE DOMAIN-CONTAINING PROTEIN"/>
    <property type="match status" value="1"/>
</dbReference>
<evidence type="ECO:0000256" key="3">
    <source>
        <dbReference type="ARBA" id="ARBA00023004"/>
    </source>
</evidence>
<dbReference type="OrthoDB" id="9781559at2"/>
<reference evidence="6 7" key="1">
    <citation type="journal article" date="2012" name="J. Bacteriol.">
        <title>Complete Genome Sequence of the Thermophilic, Piezophilic, Heterotrophic Bacterium Marinitoga piezophila KA3.</title>
        <authorList>
            <person name="Lucas S."/>
            <person name="Han J."/>
            <person name="Lapidus A."/>
            <person name="Cheng J.F."/>
            <person name="Goodwin L.A."/>
            <person name="Pitluck S."/>
            <person name="Peters L."/>
            <person name="Mikhailova N."/>
            <person name="Teshima H."/>
            <person name="Detter J.C."/>
            <person name="Han C."/>
            <person name="Tapia R."/>
            <person name="Land M."/>
            <person name="Hauser L."/>
            <person name="Kyrpides N.C."/>
            <person name="Ivanova N."/>
            <person name="Pagani I."/>
            <person name="Vannier P."/>
            <person name="Oger P."/>
            <person name="Bartlett D.H."/>
            <person name="Noll K.M."/>
            <person name="Woyke T."/>
            <person name="Jebbar M."/>
        </authorList>
    </citation>
    <scope>NUCLEOTIDE SEQUENCE [LARGE SCALE GENOMIC DNA]</scope>
    <source>
        <strain evidence="7">DSM 14283 / JCM 11233 / KA3</strain>
    </source>
</reference>
<sequence>MSSKVYFTNLRTRPGMNLLDKLERLVKKAGIENIDFKNKFVAIKIHFGEPGNLAYIRPNYAARLVKIIKSLGGKPFLTDANTLYTGRRSNALDHLESAYENGFNPHTLGCHVVIADGLKGTNYKEIPINLEYCKTAKIGTEIAESDVIISMAHFKGHEQAGFGGTLKNLGMGCASRGGKLELHSTSKPVIKTRNCVGCGICVNSCAYDAIHLNENRVAVIDYDKCVGCGQCVAVCQYNAAQVVWNEASEIMNKKIAEYTYAIVKDKPAFYINFIMNVSPDCDCWSHNDYPLVPDIGIAASFDPVALDMASVDLVKSAPVLPGSKIYSHEHQHEFVGEDKFKFVHPNADWEAGLIHGEKIGLGTRDYELIEV</sequence>
<dbReference type="Gene3D" id="3.30.70.20">
    <property type="match status" value="2"/>
</dbReference>
<evidence type="ECO:0000313" key="7">
    <source>
        <dbReference type="Proteomes" id="UP000007161"/>
    </source>
</evidence>
<dbReference type="AlphaFoldDB" id="H2J5P3"/>
<dbReference type="GO" id="GO:0046872">
    <property type="term" value="F:metal ion binding"/>
    <property type="evidence" value="ECO:0007669"/>
    <property type="project" value="UniProtKB-KW"/>
</dbReference>
<evidence type="ECO:0000256" key="4">
    <source>
        <dbReference type="ARBA" id="ARBA00023014"/>
    </source>
</evidence>
<name>H2J5P3_MARPK</name>
<dbReference type="Pfam" id="PF12838">
    <property type="entry name" value="Fer4_7"/>
    <property type="match status" value="1"/>
</dbReference>
<accession>H2J5P3</accession>
<dbReference type="PROSITE" id="PS51379">
    <property type="entry name" value="4FE4S_FER_2"/>
    <property type="match status" value="2"/>
</dbReference>
<dbReference type="SUPFAM" id="SSF54862">
    <property type="entry name" value="4Fe-4S ferredoxins"/>
    <property type="match status" value="1"/>
</dbReference>
<keyword evidence="4" id="KW-0411">Iron-sulfur</keyword>
<protein>
    <submittedName>
        <fullName evidence="6">Putative Fe-S center protein</fullName>
    </submittedName>
</protein>
<dbReference type="RefSeq" id="WP_014296101.1">
    <property type="nucleotide sequence ID" value="NC_016751.1"/>
</dbReference>
<dbReference type="InterPro" id="IPR007160">
    <property type="entry name" value="DUF362"/>
</dbReference>
<evidence type="ECO:0000259" key="5">
    <source>
        <dbReference type="PROSITE" id="PS51379"/>
    </source>
</evidence>
<dbReference type="GO" id="GO:0051539">
    <property type="term" value="F:4 iron, 4 sulfur cluster binding"/>
    <property type="evidence" value="ECO:0007669"/>
    <property type="project" value="UniProtKB-KW"/>
</dbReference>
<dbReference type="KEGG" id="mpz:Marpi_0588"/>
<evidence type="ECO:0000313" key="6">
    <source>
        <dbReference type="EMBL" id="AEX85029.1"/>
    </source>
</evidence>
<keyword evidence="1" id="KW-0004">4Fe-4S</keyword>
<dbReference type="eggNOG" id="COG2768">
    <property type="taxonomic scope" value="Bacteria"/>
</dbReference>
<dbReference type="InterPro" id="IPR017896">
    <property type="entry name" value="4Fe4S_Fe-S-bd"/>
</dbReference>
<keyword evidence="3" id="KW-0408">Iron</keyword>
<evidence type="ECO:0000256" key="1">
    <source>
        <dbReference type="ARBA" id="ARBA00022485"/>
    </source>
</evidence>
<dbReference type="Pfam" id="PF04015">
    <property type="entry name" value="DUF362"/>
    <property type="match status" value="1"/>
</dbReference>